<dbReference type="KEGG" id="btab:109035563"/>
<dbReference type="InterPro" id="IPR005643">
    <property type="entry name" value="JNK"/>
</dbReference>
<name>A0A9P0G1I5_BEMTA</name>
<keyword evidence="4" id="KW-0804">Transcription</keyword>
<dbReference type="GO" id="GO:0005634">
    <property type="term" value="C:nucleus"/>
    <property type="evidence" value="ECO:0007669"/>
    <property type="project" value="UniProtKB-ARBA"/>
</dbReference>
<dbReference type="Proteomes" id="UP001152759">
    <property type="component" value="Chromosome 1"/>
</dbReference>
<dbReference type="InterPro" id="IPR002112">
    <property type="entry name" value="Leuzip_Jun"/>
</dbReference>
<dbReference type="GO" id="GO:0042127">
    <property type="term" value="P:regulation of cell population proliferation"/>
    <property type="evidence" value="ECO:0007669"/>
    <property type="project" value="TreeGrafter"/>
</dbReference>
<gene>
    <name evidence="8" type="ORF">BEMITA_LOCUS1292</name>
</gene>
<dbReference type="InterPro" id="IPR050946">
    <property type="entry name" value="AP-1_TF_bZIP"/>
</dbReference>
<dbReference type="PROSITE" id="PS00036">
    <property type="entry name" value="BZIP_BASIC"/>
    <property type="match status" value="1"/>
</dbReference>
<dbReference type="AlphaFoldDB" id="A0A9P0G1I5"/>
<evidence type="ECO:0000313" key="9">
    <source>
        <dbReference type="Proteomes" id="UP001152759"/>
    </source>
</evidence>
<dbReference type="Pfam" id="PF03957">
    <property type="entry name" value="Jun"/>
    <property type="match status" value="1"/>
</dbReference>
<accession>A0A9P0G1I5</accession>
<dbReference type="GO" id="GO:0005667">
    <property type="term" value="C:transcription regulator complex"/>
    <property type="evidence" value="ECO:0007669"/>
    <property type="project" value="TreeGrafter"/>
</dbReference>
<dbReference type="PANTHER" id="PTHR11462">
    <property type="entry name" value="JUN TRANSCRIPTION FACTOR-RELATED"/>
    <property type="match status" value="1"/>
</dbReference>
<dbReference type="GO" id="GO:0000981">
    <property type="term" value="F:DNA-binding transcription factor activity, RNA polymerase II-specific"/>
    <property type="evidence" value="ECO:0007669"/>
    <property type="project" value="TreeGrafter"/>
</dbReference>
<evidence type="ECO:0000256" key="2">
    <source>
        <dbReference type="ARBA" id="ARBA00023015"/>
    </source>
</evidence>
<evidence type="ECO:0000259" key="7">
    <source>
        <dbReference type="PROSITE" id="PS50217"/>
    </source>
</evidence>
<proteinExistence type="inferred from homology"/>
<dbReference type="PROSITE" id="PS50217">
    <property type="entry name" value="BZIP"/>
    <property type="match status" value="1"/>
</dbReference>
<keyword evidence="5" id="KW-0175">Coiled coil</keyword>
<evidence type="ECO:0000256" key="4">
    <source>
        <dbReference type="ARBA" id="ARBA00023163"/>
    </source>
</evidence>
<dbReference type="GO" id="GO:0051726">
    <property type="term" value="P:regulation of cell cycle"/>
    <property type="evidence" value="ECO:0007669"/>
    <property type="project" value="TreeGrafter"/>
</dbReference>
<dbReference type="PANTHER" id="PTHR11462:SF35">
    <property type="entry name" value="TRANSCRIPTION FACTOR JRA"/>
    <property type="match status" value="1"/>
</dbReference>
<dbReference type="EMBL" id="OU963862">
    <property type="protein sequence ID" value="CAH0754037.1"/>
    <property type="molecule type" value="Genomic_DNA"/>
</dbReference>
<evidence type="ECO:0000256" key="1">
    <source>
        <dbReference type="ARBA" id="ARBA00006882"/>
    </source>
</evidence>
<feature type="region of interest" description="Disordered" evidence="6">
    <location>
        <begin position="129"/>
        <end position="155"/>
    </location>
</feature>
<dbReference type="GO" id="GO:0000978">
    <property type="term" value="F:RNA polymerase II cis-regulatory region sequence-specific DNA binding"/>
    <property type="evidence" value="ECO:0007669"/>
    <property type="project" value="TreeGrafter"/>
</dbReference>
<organism evidence="8 9">
    <name type="scientific">Bemisia tabaci</name>
    <name type="common">Sweetpotato whitefly</name>
    <name type="synonym">Aleurodes tabaci</name>
    <dbReference type="NCBI Taxonomy" id="7038"/>
    <lineage>
        <taxon>Eukaryota</taxon>
        <taxon>Metazoa</taxon>
        <taxon>Ecdysozoa</taxon>
        <taxon>Arthropoda</taxon>
        <taxon>Hexapoda</taxon>
        <taxon>Insecta</taxon>
        <taxon>Pterygota</taxon>
        <taxon>Neoptera</taxon>
        <taxon>Paraneoptera</taxon>
        <taxon>Hemiptera</taxon>
        <taxon>Sternorrhyncha</taxon>
        <taxon>Aleyrodoidea</taxon>
        <taxon>Aleyrodidae</taxon>
        <taxon>Aleyrodinae</taxon>
        <taxon>Bemisia</taxon>
    </lineage>
</organism>
<keyword evidence="2" id="KW-0805">Transcription regulation</keyword>
<feature type="compositionally biased region" description="Low complexity" evidence="6">
    <location>
        <begin position="144"/>
        <end position="155"/>
    </location>
</feature>
<dbReference type="Gene3D" id="1.20.5.170">
    <property type="match status" value="1"/>
</dbReference>
<dbReference type="PRINTS" id="PR00043">
    <property type="entry name" value="LEUZIPPRJUN"/>
</dbReference>
<reference evidence="8" key="1">
    <citation type="submission" date="2021-12" db="EMBL/GenBank/DDBJ databases">
        <authorList>
            <person name="King R."/>
        </authorList>
    </citation>
    <scope>NUCLEOTIDE SEQUENCE</scope>
</reference>
<dbReference type="CDD" id="cd14696">
    <property type="entry name" value="bZIP_Jun"/>
    <property type="match status" value="1"/>
</dbReference>
<evidence type="ECO:0000256" key="5">
    <source>
        <dbReference type="SAM" id="Coils"/>
    </source>
</evidence>
<keyword evidence="3" id="KW-0238">DNA-binding</keyword>
<evidence type="ECO:0000256" key="3">
    <source>
        <dbReference type="ARBA" id="ARBA00023125"/>
    </source>
</evidence>
<keyword evidence="9" id="KW-1185">Reference proteome</keyword>
<evidence type="ECO:0000256" key="6">
    <source>
        <dbReference type="SAM" id="MobiDB-lite"/>
    </source>
</evidence>
<dbReference type="SMART" id="SM00338">
    <property type="entry name" value="BRLZ"/>
    <property type="match status" value="1"/>
</dbReference>
<feature type="domain" description="BZIP" evidence="7">
    <location>
        <begin position="209"/>
        <end position="272"/>
    </location>
</feature>
<dbReference type="InterPro" id="IPR004827">
    <property type="entry name" value="bZIP"/>
</dbReference>
<dbReference type="InterPro" id="IPR046347">
    <property type="entry name" value="bZIP_sf"/>
</dbReference>
<protein>
    <recommendedName>
        <fullName evidence="7">BZIP domain-containing protein</fullName>
    </recommendedName>
</protein>
<evidence type="ECO:0000313" key="8">
    <source>
        <dbReference type="EMBL" id="CAH0754037.1"/>
    </source>
</evidence>
<dbReference type="SUPFAM" id="SSF57959">
    <property type="entry name" value="Leucine zipper domain"/>
    <property type="match status" value="1"/>
</dbReference>
<feature type="coiled-coil region" evidence="5">
    <location>
        <begin position="227"/>
        <end position="268"/>
    </location>
</feature>
<comment type="similarity">
    <text evidence="1">Belongs to the bZIP family. Jun subfamily.</text>
</comment>
<sequence>MVHQSVESKMEMTFYEEQPFPQPQRMPHGDMNVLKRTLTLDLNKANNGGKRQKLLTNQSVLSSPDIKKLKFSDGELEKFIISQASLTGSNTLITPTPTTTAILCTRGTEEQEMYVQGFQEALNALRNSDSNQSADTQMVELPRSSSNSSSSSSSNLYMALDSSYNPLTSSASNFPPNFSNVVIKDEPQMVPSLGSTPPHSPIDMESQEKIKLERKRQRNRLAASKCRRRKLERIAKLEDKVKLLKGENSELSTMVNRLKDRITHLKKELIVHMQHGCWKDEYISIK</sequence>
<dbReference type="Pfam" id="PF00170">
    <property type="entry name" value="bZIP_1"/>
    <property type="match status" value="1"/>
</dbReference>